<keyword evidence="1" id="KW-0732">Signal</keyword>
<proteinExistence type="predicted"/>
<dbReference type="PROSITE" id="PS51257">
    <property type="entry name" value="PROKAR_LIPOPROTEIN"/>
    <property type="match status" value="1"/>
</dbReference>
<dbReference type="EMBL" id="BDGG01000002">
    <property type="protein sequence ID" value="GAU92768.1"/>
    <property type="molecule type" value="Genomic_DNA"/>
</dbReference>
<reference evidence="2 3" key="1">
    <citation type="journal article" date="2016" name="Nat. Commun.">
        <title>Extremotolerant tardigrade genome and improved radiotolerance of human cultured cells by tardigrade-unique protein.</title>
        <authorList>
            <person name="Hashimoto T."/>
            <person name="Horikawa D.D."/>
            <person name="Saito Y."/>
            <person name="Kuwahara H."/>
            <person name="Kozuka-Hata H."/>
            <person name="Shin-I T."/>
            <person name="Minakuchi Y."/>
            <person name="Ohishi K."/>
            <person name="Motoyama A."/>
            <person name="Aizu T."/>
            <person name="Enomoto A."/>
            <person name="Kondo K."/>
            <person name="Tanaka S."/>
            <person name="Hara Y."/>
            <person name="Koshikawa S."/>
            <person name="Sagara H."/>
            <person name="Miura T."/>
            <person name="Yokobori S."/>
            <person name="Miyagawa K."/>
            <person name="Suzuki Y."/>
            <person name="Kubo T."/>
            <person name="Oyama M."/>
            <person name="Kohara Y."/>
            <person name="Fujiyama A."/>
            <person name="Arakawa K."/>
            <person name="Katayama T."/>
            <person name="Toyoda A."/>
            <person name="Kunieda T."/>
        </authorList>
    </citation>
    <scope>NUCLEOTIDE SEQUENCE [LARGE SCALE GENOMIC DNA]</scope>
    <source>
        <strain evidence="2 3">YOKOZUNA-1</strain>
    </source>
</reference>
<protein>
    <submittedName>
        <fullName evidence="2">Uncharacterized protein</fullName>
    </submittedName>
</protein>
<organism evidence="2 3">
    <name type="scientific">Ramazzottius varieornatus</name>
    <name type="common">Water bear</name>
    <name type="synonym">Tardigrade</name>
    <dbReference type="NCBI Taxonomy" id="947166"/>
    <lineage>
        <taxon>Eukaryota</taxon>
        <taxon>Metazoa</taxon>
        <taxon>Ecdysozoa</taxon>
        <taxon>Tardigrada</taxon>
        <taxon>Eutardigrada</taxon>
        <taxon>Parachela</taxon>
        <taxon>Hypsibioidea</taxon>
        <taxon>Ramazzottiidae</taxon>
        <taxon>Ramazzottius</taxon>
    </lineage>
</organism>
<name>A0A1D1V2R5_RAMVA</name>
<comment type="caution">
    <text evidence="2">The sequence shown here is derived from an EMBL/GenBank/DDBJ whole genome shotgun (WGS) entry which is preliminary data.</text>
</comment>
<dbReference type="Proteomes" id="UP000186922">
    <property type="component" value="Unassembled WGS sequence"/>
</dbReference>
<keyword evidence="3" id="KW-1185">Reference proteome</keyword>
<dbReference type="AlphaFoldDB" id="A0A1D1V2R5"/>
<evidence type="ECO:0000313" key="2">
    <source>
        <dbReference type="EMBL" id="GAU92768.1"/>
    </source>
</evidence>
<feature type="chain" id="PRO_5008897955" evidence="1">
    <location>
        <begin position="22"/>
        <end position="88"/>
    </location>
</feature>
<evidence type="ECO:0000313" key="3">
    <source>
        <dbReference type="Proteomes" id="UP000186922"/>
    </source>
</evidence>
<accession>A0A1D1V2R5</accession>
<sequence>MDYSRLLIVTVVLGSFASCLCRTMERKSSFNQLESIAPAAHPDDLVVHRAKRQMWGSYGIGGGMRGLLWGLVLGNLLTPPPPAAPPPK</sequence>
<gene>
    <name evidence="2" type="primary">RvY_04808-1</name>
    <name evidence="2" type="synonym">RvY_04808.1</name>
    <name evidence="2" type="ORF">RvY_04808</name>
</gene>
<evidence type="ECO:0000256" key="1">
    <source>
        <dbReference type="SAM" id="SignalP"/>
    </source>
</evidence>
<feature type="signal peptide" evidence="1">
    <location>
        <begin position="1"/>
        <end position="21"/>
    </location>
</feature>